<reference evidence="2" key="1">
    <citation type="submission" date="2021-04" db="EMBL/GenBank/DDBJ databases">
        <authorList>
            <person name="Chebbi M.A.C M."/>
        </authorList>
    </citation>
    <scope>NUCLEOTIDE SEQUENCE</scope>
</reference>
<protein>
    <submittedName>
        <fullName evidence="2">Uncharacterized protein</fullName>
    </submittedName>
</protein>
<feature type="signal peptide" evidence="1">
    <location>
        <begin position="1"/>
        <end position="15"/>
    </location>
</feature>
<gene>
    <name evidence="2" type="ORF">HICCMSTLAB_LOCUS2047</name>
</gene>
<dbReference type="AlphaFoldDB" id="A0A8J2E7L5"/>
<comment type="caution">
    <text evidence="2">The sequence shown here is derived from an EMBL/GenBank/DDBJ whole genome shotgun (WGS) entry which is preliminary data.</text>
</comment>
<keyword evidence="1" id="KW-0732">Signal</keyword>
<evidence type="ECO:0000313" key="3">
    <source>
        <dbReference type="Proteomes" id="UP000786811"/>
    </source>
</evidence>
<dbReference type="Proteomes" id="UP000786811">
    <property type="component" value="Unassembled WGS sequence"/>
</dbReference>
<organism evidence="2 3">
    <name type="scientific">Cotesia congregata</name>
    <name type="common">Parasitoid wasp</name>
    <name type="synonym">Apanteles congregatus</name>
    <dbReference type="NCBI Taxonomy" id="51543"/>
    <lineage>
        <taxon>Eukaryota</taxon>
        <taxon>Metazoa</taxon>
        <taxon>Ecdysozoa</taxon>
        <taxon>Arthropoda</taxon>
        <taxon>Hexapoda</taxon>
        <taxon>Insecta</taxon>
        <taxon>Pterygota</taxon>
        <taxon>Neoptera</taxon>
        <taxon>Endopterygota</taxon>
        <taxon>Hymenoptera</taxon>
        <taxon>Apocrita</taxon>
        <taxon>Ichneumonoidea</taxon>
        <taxon>Braconidae</taxon>
        <taxon>Microgastrinae</taxon>
        <taxon>Cotesia</taxon>
    </lineage>
</organism>
<dbReference type="EMBL" id="CAJNRD030001116">
    <property type="protein sequence ID" value="CAG5076066.1"/>
    <property type="molecule type" value="Genomic_DNA"/>
</dbReference>
<evidence type="ECO:0000256" key="1">
    <source>
        <dbReference type="SAM" id="SignalP"/>
    </source>
</evidence>
<proteinExistence type="predicted"/>
<accession>A0A8J2E7L5</accession>
<sequence>MIAAKLLIFLTLTVAISISRRIRLSSTADDFKWIAKAELQKYLTKIESFGIHWKLEDFGSLMIRDNTLDILGTERVYHFTVTIEAIKPLTYDKGYEVEGLWCFIDLHTKHLPADIRCKIYHTDGVWNDIMARQI</sequence>
<name>A0A8J2E7L5_COTCN</name>
<feature type="chain" id="PRO_5035222812" evidence="1">
    <location>
        <begin position="16"/>
        <end position="134"/>
    </location>
</feature>
<evidence type="ECO:0000313" key="2">
    <source>
        <dbReference type="EMBL" id="CAG5076066.1"/>
    </source>
</evidence>
<keyword evidence="3" id="KW-1185">Reference proteome</keyword>